<evidence type="ECO:0000256" key="13">
    <source>
        <dbReference type="ARBA" id="ARBA00023242"/>
    </source>
</evidence>
<evidence type="ECO:0000256" key="12">
    <source>
        <dbReference type="ARBA" id="ARBA00023043"/>
    </source>
</evidence>
<comment type="caution">
    <text evidence="17">The sequence shown here is derived from an EMBL/GenBank/DDBJ whole genome shotgun (WGS) entry which is preliminary data.</text>
</comment>
<dbReference type="Gene3D" id="1.25.40.20">
    <property type="entry name" value="Ankyrin repeat-containing domain"/>
    <property type="match status" value="1"/>
</dbReference>
<dbReference type="GO" id="GO:0044218">
    <property type="term" value="C:other organism cell membrane"/>
    <property type="evidence" value="ECO:0007669"/>
    <property type="project" value="UniProtKB-KW"/>
</dbReference>
<dbReference type="GO" id="GO:0090729">
    <property type="term" value="F:toxin activity"/>
    <property type="evidence" value="ECO:0007669"/>
    <property type="project" value="UniProtKB-KW"/>
</dbReference>
<evidence type="ECO:0000256" key="3">
    <source>
        <dbReference type="ARBA" id="ARBA00004613"/>
    </source>
</evidence>
<dbReference type="GO" id="GO:0005634">
    <property type="term" value="C:nucleus"/>
    <property type="evidence" value="ECO:0007669"/>
    <property type="project" value="UniProtKB-SubCell"/>
</dbReference>
<evidence type="ECO:0000256" key="10">
    <source>
        <dbReference type="ARBA" id="ARBA00022737"/>
    </source>
</evidence>
<accession>A0A8X6TP78</accession>
<keyword evidence="5" id="KW-0964">Secreted</keyword>
<keyword evidence="6" id="KW-1052">Target cell membrane</keyword>
<dbReference type="AlphaFoldDB" id="A0A8X6TP78"/>
<evidence type="ECO:0000256" key="5">
    <source>
        <dbReference type="ARBA" id="ARBA00022525"/>
    </source>
</evidence>
<evidence type="ECO:0000256" key="14">
    <source>
        <dbReference type="ARBA" id="ARBA00023298"/>
    </source>
</evidence>
<evidence type="ECO:0000256" key="2">
    <source>
        <dbReference type="ARBA" id="ARBA00004175"/>
    </source>
</evidence>
<dbReference type="PROSITE" id="PS50297">
    <property type="entry name" value="ANK_REP_REGION"/>
    <property type="match status" value="1"/>
</dbReference>
<evidence type="ECO:0000256" key="15">
    <source>
        <dbReference type="PROSITE-ProRule" id="PRU00023"/>
    </source>
</evidence>
<dbReference type="GO" id="GO:0002039">
    <property type="term" value="F:p53 binding"/>
    <property type="evidence" value="ECO:0007669"/>
    <property type="project" value="InterPro"/>
</dbReference>
<feature type="non-terminal residue" evidence="17">
    <location>
        <position position="277"/>
    </location>
</feature>
<keyword evidence="10" id="KW-0677">Repeat</keyword>
<feature type="repeat" description="ANK" evidence="15">
    <location>
        <begin position="234"/>
        <end position="266"/>
    </location>
</feature>
<keyword evidence="14" id="KW-1053">Target membrane</keyword>
<keyword evidence="12 15" id="KW-0040">ANK repeat</keyword>
<dbReference type="GO" id="GO:0005576">
    <property type="term" value="C:extracellular region"/>
    <property type="evidence" value="ECO:0007669"/>
    <property type="project" value="UniProtKB-SubCell"/>
</dbReference>
<dbReference type="GO" id="GO:0044231">
    <property type="term" value="C:host cell presynaptic membrane"/>
    <property type="evidence" value="ECO:0007669"/>
    <property type="project" value="UniProtKB-KW"/>
</dbReference>
<evidence type="ECO:0000256" key="7">
    <source>
        <dbReference type="ARBA" id="ARBA00022656"/>
    </source>
</evidence>
<protein>
    <submittedName>
        <fullName evidence="17">RelA-associated inhibitor</fullName>
    </submittedName>
</protein>
<evidence type="ECO:0000313" key="18">
    <source>
        <dbReference type="Proteomes" id="UP000887013"/>
    </source>
</evidence>
<dbReference type="InterPro" id="IPR002110">
    <property type="entry name" value="Ankyrin_rpt"/>
</dbReference>
<dbReference type="InterPro" id="IPR047163">
    <property type="entry name" value="ASPP1/2"/>
</dbReference>
<evidence type="ECO:0000256" key="6">
    <source>
        <dbReference type="ARBA" id="ARBA00022537"/>
    </source>
</evidence>
<evidence type="ECO:0000256" key="9">
    <source>
        <dbReference type="ARBA" id="ARBA00022703"/>
    </source>
</evidence>
<reference evidence="17" key="1">
    <citation type="submission" date="2020-08" db="EMBL/GenBank/DDBJ databases">
        <title>Multicomponent nature underlies the extraordinary mechanical properties of spider dragline silk.</title>
        <authorList>
            <person name="Kono N."/>
            <person name="Nakamura H."/>
            <person name="Mori M."/>
            <person name="Yoshida Y."/>
            <person name="Ohtoshi R."/>
            <person name="Malay A.D."/>
            <person name="Moran D.A.P."/>
            <person name="Tomita M."/>
            <person name="Numata K."/>
            <person name="Arakawa K."/>
        </authorList>
    </citation>
    <scope>NUCLEOTIDE SEQUENCE</scope>
</reference>
<dbReference type="Pfam" id="PF12796">
    <property type="entry name" value="Ank_2"/>
    <property type="match status" value="1"/>
</dbReference>
<dbReference type="GO" id="GO:0042981">
    <property type="term" value="P:regulation of apoptotic process"/>
    <property type="evidence" value="ECO:0007669"/>
    <property type="project" value="InterPro"/>
</dbReference>
<feature type="region of interest" description="Disordered" evidence="16">
    <location>
        <begin position="63"/>
        <end position="82"/>
    </location>
</feature>
<keyword evidence="8" id="KW-0528">Neurotoxin</keyword>
<dbReference type="EMBL" id="BMAW01014878">
    <property type="protein sequence ID" value="GFT40939.1"/>
    <property type="molecule type" value="Genomic_DNA"/>
</dbReference>
<dbReference type="Proteomes" id="UP000887013">
    <property type="component" value="Unassembled WGS sequence"/>
</dbReference>
<organism evidence="17 18">
    <name type="scientific">Nephila pilipes</name>
    <name type="common">Giant wood spider</name>
    <name type="synonym">Nephila maculata</name>
    <dbReference type="NCBI Taxonomy" id="299642"/>
    <lineage>
        <taxon>Eukaryota</taxon>
        <taxon>Metazoa</taxon>
        <taxon>Ecdysozoa</taxon>
        <taxon>Arthropoda</taxon>
        <taxon>Chelicerata</taxon>
        <taxon>Arachnida</taxon>
        <taxon>Araneae</taxon>
        <taxon>Araneomorphae</taxon>
        <taxon>Entelegynae</taxon>
        <taxon>Araneoidea</taxon>
        <taxon>Nephilidae</taxon>
        <taxon>Nephila</taxon>
    </lineage>
</organism>
<dbReference type="PANTHER" id="PTHR24131:SF10">
    <property type="entry name" value="ANKYRIN-REPEAT, SH3-DOMAIN, AND PROLINE-RICH-REGION CONTAINING PROTEIN, ISOFORM B"/>
    <property type="match status" value="1"/>
</dbReference>
<feature type="compositionally biased region" description="Polar residues" evidence="16">
    <location>
        <begin position="68"/>
        <end position="77"/>
    </location>
</feature>
<evidence type="ECO:0000256" key="4">
    <source>
        <dbReference type="ARBA" id="ARBA00022483"/>
    </source>
</evidence>
<keyword evidence="13" id="KW-0539">Nucleus</keyword>
<proteinExistence type="predicted"/>
<gene>
    <name evidence="17" type="primary">PPP1R13L</name>
    <name evidence="17" type="ORF">NPIL_579621</name>
</gene>
<keyword evidence="7" id="KW-0800">Toxin</keyword>
<keyword evidence="9" id="KW-0053">Apoptosis</keyword>
<feature type="region of interest" description="Disordered" evidence="16">
    <location>
        <begin position="123"/>
        <end position="193"/>
    </location>
</feature>
<dbReference type="SMART" id="SM00248">
    <property type="entry name" value="ANK"/>
    <property type="match status" value="1"/>
</dbReference>
<evidence type="ECO:0000256" key="1">
    <source>
        <dbReference type="ARBA" id="ARBA00004123"/>
    </source>
</evidence>
<feature type="region of interest" description="Disordered" evidence="16">
    <location>
        <begin position="1"/>
        <end position="47"/>
    </location>
</feature>
<keyword evidence="14" id="KW-0472">Membrane</keyword>
<feature type="compositionally biased region" description="Polar residues" evidence="16">
    <location>
        <begin position="16"/>
        <end position="47"/>
    </location>
</feature>
<feature type="compositionally biased region" description="Low complexity" evidence="16">
    <location>
        <begin position="143"/>
        <end position="156"/>
    </location>
</feature>
<dbReference type="GO" id="GO:0006915">
    <property type="term" value="P:apoptotic process"/>
    <property type="evidence" value="ECO:0007669"/>
    <property type="project" value="UniProtKB-KW"/>
</dbReference>
<name>A0A8X6TP78_NEPPI</name>
<dbReference type="SUPFAM" id="SSF48403">
    <property type="entry name" value="Ankyrin repeat"/>
    <property type="match status" value="1"/>
</dbReference>
<comment type="subcellular location">
    <subcellularLocation>
        <location evidence="1">Nucleus</location>
    </subcellularLocation>
    <subcellularLocation>
        <location evidence="3">Secreted</location>
    </subcellularLocation>
    <subcellularLocation>
        <location evidence="2">Target cell membrane</location>
    </subcellularLocation>
</comment>
<evidence type="ECO:0000313" key="17">
    <source>
        <dbReference type="EMBL" id="GFT40939.1"/>
    </source>
</evidence>
<dbReference type="PANTHER" id="PTHR24131">
    <property type="entry name" value="APOPTOSIS-STIMULATING OF P53 PROTEIN"/>
    <property type="match status" value="1"/>
</dbReference>
<dbReference type="InterPro" id="IPR036770">
    <property type="entry name" value="Ankyrin_rpt-contain_sf"/>
</dbReference>
<keyword evidence="11" id="KW-0638">Presynaptic neurotoxin</keyword>
<evidence type="ECO:0000256" key="16">
    <source>
        <dbReference type="SAM" id="MobiDB-lite"/>
    </source>
</evidence>
<dbReference type="PROSITE" id="PS50088">
    <property type="entry name" value="ANK_REPEAT"/>
    <property type="match status" value="1"/>
</dbReference>
<keyword evidence="4" id="KW-0268">Exocytosis</keyword>
<dbReference type="OrthoDB" id="19014at2759"/>
<keyword evidence="18" id="KW-1185">Reference proteome</keyword>
<evidence type="ECO:0000256" key="11">
    <source>
        <dbReference type="ARBA" id="ARBA00023028"/>
    </source>
</evidence>
<evidence type="ECO:0000256" key="8">
    <source>
        <dbReference type="ARBA" id="ARBA00022699"/>
    </source>
</evidence>
<sequence length="277" mass="29822">APSVFGHHPPQKGETSDSNSTETEARSSPQNRLPVNGTLSNHSASESNNVHISLNRRIGMPPAFYFPENQTPPSDLNGTDAIAKRRPFPQDEMQLLNLEIQTSENEMHSPKSSVNLSNSMADKTKDLDVKPPSPDSPSEHLPSGNSSLQSSSLSPDSTDRSASDIEPFSDKPAVGAAMRRVKKGNLKTKGAAKNPRRVSFDPLALLLDAALEGELELVKKTAKEVTNPSAANDEGITALHNAICAGHLEIVKFLVEFGCDVNAQDSDGWYVRKCSVS</sequence>
<dbReference type="GO" id="GO:0006887">
    <property type="term" value="P:exocytosis"/>
    <property type="evidence" value="ECO:0007669"/>
    <property type="project" value="UniProtKB-KW"/>
</dbReference>